<proteinExistence type="predicted"/>
<protein>
    <submittedName>
        <fullName evidence="2">Uncharacterized protein</fullName>
    </submittedName>
</protein>
<feature type="compositionally biased region" description="Basic and acidic residues" evidence="1">
    <location>
        <begin position="278"/>
        <end position="287"/>
    </location>
</feature>
<organism evidence="2 3">
    <name type="scientific">Ochrobactrum phage vB_OspP_OH</name>
    <dbReference type="NCBI Taxonomy" id="2712957"/>
    <lineage>
        <taxon>Viruses</taxon>
        <taxon>Duplodnaviria</taxon>
        <taxon>Heunggongvirae</taxon>
        <taxon>Uroviricota</taxon>
        <taxon>Caudoviricetes</taxon>
        <taxon>Wolominvirus</taxon>
        <taxon>Wolominvirus OH</taxon>
    </lineage>
</organism>
<accession>A0A6G6XXN8</accession>
<dbReference type="InterPro" id="IPR056957">
    <property type="entry name" value="Pam3_Gp34-like"/>
</dbReference>
<keyword evidence="3" id="KW-1185">Reference proteome</keyword>
<feature type="region of interest" description="Disordered" evidence="1">
    <location>
        <begin position="255"/>
        <end position="287"/>
    </location>
</feature>
<name>A0A6G6XXN8_9CAUD</name>
<dbReference type="Pfam" id="PF23977">
    <property type="entry name" value="Pam3_Gp34"/>
    <property type="match status" value="1"/>
</dbReference>
<gene>
    <name evidence="2" type="ORF">phiOH_p26</name>
</gene>
<evidence type="ECO:0000313" key="3">
    <source>
        <dbReference type="Proteomes" id="UP000503046"/>
    </source>
</evidence>
<sequence length="287" mass="31712">MSNEVAKTGGAALPDFLKDKAKTTSVGNIDQSDIIIPRIKLLQATSPEVTEIDGCKAGHFFHTISGEMLGNSFRIIPILIRKRFVLWAPRNDERGMLARSSDAKHWDDWQNEDGSPKVFVVRPKGSTVDVTYKLAPTVAESGLDRFGTSMPGDPNSSPAASLTYDILAMLPDLPELSPVLLLNTRSAVKKAKMLISKIEGRPVDHFAQIYKVNVKKEDKDGDAFYNYDYVGDGYVQDEGMYNAAKSLYEKMKDEKWAASDEAEDEETGAMPENGNVAERTKDGEIPF</sequence>
<reference evidence="2 3" key="1">
    <citation type="submission" date="2020-02" db="EMBL/GenBank/DDBJ databases">
        <title>Identification and Characterization of First Virulent Phages, Including a Novel Jumbo Virus, Infecting Ochrobactrum spp.</title>
        <authorList>
            <person name="Decewicz P."/>
            <person name="Golec P."/>
            <person name="Szymczak M."/>
            <person name="Radlinska M."/>
            <person name="Dziewit L."/>
        </authorList>
    </citation>
    <scope>NUCLEOTIDE SEQUENCE [LARGE SCALE GENOMIC DNA]</scope>
</reference>
<dbReference type="EMBL" id="MT028492">
    <property type="protein sequence ID" value="QIG66082.1"/>
    <property type="molecule type" value="Genomic_DNA"/>
</dbReference>
<dbReference type="Proteomes" id="UP000503046">
    <property type="component" value="Segment"/>
</dbReference>
<evidence type="ECO:0000313" key="2">
    <source>
        <dbReference type="EMBL" id="QIG66082.1"/>
    </source>
</evidence>
<evidence type="ECO:0000256" key="1">
    <source>
        <dbReference type="SAM" id="MobiDB-lite"/>
    </source>
</evidence>